<evidence type="ECO:0000313" key="3">
    <source>
        <dbReference type="Proteomes" id="UP001597304"/>
    </source>
</evidence>
<protein>
    <submittedName>
        <fullName evidence="2">Uncharacterized protein</fullName>
    </submittedName>
</protein>
<evidence type="ECO:0000256" key="1">
    <source>
        <dbReference type="SAM" id="MobiDB-lite"/>
    </source>
</evidence>
<proteinExistence type="predicted"/>
<reference evidence="3" key="1">
    <citation type="journal article" date="2019" name="Int. J. Syst. Evol. Microbiol.">
        <title>The Global Catalogue of Microorganisms (GCM) 10K type strain sequencing project: providing services to taxonomists for standard genome sequencing and annotation.</title>
        <authorList>
            <consortium name="The Broad Institute Genomics Platform"/>
            <consortium name="The Broad Institute Genome Sequencing Center for Infectious Disease"/>
            <person name="Wu L."/>
            <person name="Ma J."/>
        </authorList>
    </citation>
    <scope>NUCLEOTIDE SEQUENCE [LARGE SCALE GENOMIC DNA]</scope>
    <source>
        <strain evidence="3">LMG 29247</strain>
    </source>
</reference>
<name>A0ABW4KRM0_9BURK</name>
<dbReference type="RefSeq" id="WP_147914564.1">
    <property type="nucleotide sequence ID" value="NZ_JBHUEJ010000018.1"/>
</dbReference>
<keyword evidence="3" id="KW-1185">Reference proteome</keyword>
<feature type="region of interest" description="Disordered" evidence="1">
    <location>
        <begin position="78"/>
        <end position="108"/>
    </location>
</feature>
<accession>A0ABW4KRM0</accession>
<sequence length="225" mass="24134">MFALTAQAAAAAEPPSSCSSDGQAARRWLAERFISADCPECWTAAPPAAPPRGAIVLDWVVPADSGDDAPMSAVARREARQRLDAQSLPMPESGHFTQSQSQSESEPIGRHRLRVQHGLALGGYVGASLRFNAKPGAKGPFIGWLALVEWLPKGTEGSPVPRQLVRNLLTEPIAPQPSADWPYQLWRPMNIPEGARAERLGVVGWVTDAHGRLVVLAQARCAAKP</sequence>
<dbReference type="Proteomes" id="UP001597304">
    <property type="component" value="Unassembled WGS sequence"/>
</dbReference>
<feature type="compositionally biased region" description="Polar residues" evidence="1">
    <location>
        <begin position="95"/>
        <end position="105"/>
    </location>
</feature>
<gene>
    <name evidence="2" type="ORF">ACFSF0_08810</name>
</gene>
<evidence type="ECO:0000313" key="2">
    <source>
        <dbReference type="EMBL" id="MFD1710702.1"/>
    </source>
</evidence>
<organism evidence="2 3">
    <name type="scientific">Ottowia flava</name>
    <dbReference type="NCBI Taxonomy" id="2675430"/>
    <lineage>
        <taxon>Bacteria</taxon>
        <taxon>Pseudomonadati</taxon>
        <taxon>Pseudomonadota</taxon>
        <taxon>Betaproteobacteria</taxon>
        <taxon>Burkholderiales</taxon>
        <taxon>Comamonadaceae</taxon>
        <taxon>Ottowia</taxon>
    </lineage>
</organism>
<feature type="region of interest" description="Disordered" evidence="1">
    <location>
        <begin position="1"/>
        <end position="21"/>
    </location>
</feature>
<comment type="caution">
    <text evidence="2">The sequence shown here is derived from an EMBL/GenBank/DDBJ whole genome shotgun (WGS) entry which is preliminary data.</text>
</comment>
<feature type="compositionally biased region" description="Low complexity" evidence="1">
    <location>
        <begin position="1"/>
        <end position="12"/>
    </location>
</feature>
<dbReference type="EMBL" id="JBHUEJ010000018">
    <property type="protein sequence ID" value="MFD1710702.1"/>
    <property type="molecule type" value="Genomic_DNA"/>
</dbReference>